<feature type="region of interest" description="Disordered" evidence="9">
    <location>
        <begin position="498"/>
        <end position="554"/>
    </location>
</feature>
<dbReference type="Gene3D" id="1.10.510.10">
    <property type="entry name" value="Transferase(Phosphotransferase) domain 1"/>
    <property type="match status" value="1"/>
</dbReference>
<dbReference type="FunFam" id="1.10.510.10:FF:000446">
    <property type="entry name" value="Microtubule associated serine/threonine kinase 2"/>
    <property type="match status" value="1"/>
</dbReference>
<keyword evidence="4" id="KW-0547">Nucleotide-binding</keyword>
<protein>
    <recommendedName>
        <fullName evidence="1">non-specific serine/threonine protein kinase</fullName>
        <ecNumber evidence="1">2.7.11.1</ecNumber>
    </recommendedName>
</protein>
<name>A2GPR1_TRIV3</name>
<dbReference type="FunFam" id="3.30.200.20:FF:000490">
    <property type="entry name" value="AGC family protein kinase"/>
    <property type="match status" value="1"/>
</dbReference>
<dbReference type="PROSITE" id="PS00108">
    <property type="entry name" value="PROTEIN_KINASE_ST"/>
    <property type="match status" value="1"/>
</dbReference>
<evidence type="ECO:0000256" key="2">
    <source>
        <dbReference type="ARBA" id="ARBA00022527"/>
    </source>
</evidence>
<dbReference type="GO" id="GO:0004674">
    <property type="term" value="F:protein serine/threonine kinase activity"/>
    <property type="evidence" value="ECO:0000318"/>
    <property type="project" value="GO_Central"/>
</dbReference>
<dbReference type="Gene3D" id="3.30.200.20">
    <property type="entry name" value="Phosphorylase Kinase, domain 1"/>
    <property type="match status" value="1"/>
</dbReference>
<comment type="catalytic activity">
    <reaction evidence="8">
        <text>L-seryl-[protein] + ATP = O-phospho-L-seryl-[protein] + ADP + H(+)</text>
        <dbReference type="Rhea" id="RHEA:17989"/>
        <dbReference type="Rhea" id="RHEA-COMP:9863"/>
        <dbReference type="Rhea" id="RHEA-COMP:11604"/>
        <dbReference type="ChEBI" id="CHEBI:15378"/>
        <dbReference type="ChEBI" id="CHEBI:29999"/>
        <dbReference type="ChEBI" id="CHEBI:30616"/>
        <dbReference type="ChEBI" id="CHEBI:83421"/>
        <dbReference type="ChEBI" id="CHEBI:456216"/>
        <dbReference type="EC" id="2.7.11.1"/>
    </reaction>
</comment>
<dbReference type="CDD" id="cd05579">
    <property type="entry name" value="STKc_MAST_like"/>
    <property type="match status" value="1"/>
</dbReference>
<evidence type="ECO:0000256" key="5">
    <source>
        <dbReference type="ARBA" id="ARBA00022777"/>
    </source>
</evidence>
<dbReference type="AlphaFoldDB" id="A2GPR1"/>
<evidence type="ECO:0000256" key="7">
    <source>
        <dbReference type="ARBA" id="ARBA00047899"/>
    </source>
</evidence>
<keyword evidence="6" id="KW-0067">ATP-binding</keyword>
<dbReference type="InterPro" id="IPR050236">
    <property type="entry name" value="Ser_Thr_kinase_AGC"/>
</dbReference>
<dbReference type="InterPro" id="IPR008271">
    <property type="entry name" value="Ser/Thr_kinase_AS"/>
</dbReference>
<dbReference type="GO" id="GO:0035556">
    <property type="term" value="P:intracellular signal transduction"/>
    <property type="evidence" value="ECO:0000318"/>
    <property type="project" value="GO_Central"/>
</dbReference>
<evidence type="ECO:0000256" key="8">
    <source>
        <dbReference type="ARBA" id="ARBA00048679"/>
    </source>
</evidence>
<dbReference type="eggNOG" id="KOG0606">
    <property type="taxonomic scope" value="Eukaryota"/>
</dbReference>
<dbReference type="VEuPathDB" id="TrichDB:TVAGG3_0211130"/>
<reference evidence="11" key="2">
    <citation type="journal article" date="2007" name="Science">
        <title>Draft genome sequence of the sexually transmitted pathogen Trichomonas vaginalis.</title>
        <authorList>
            <person name="Carlton J.M."/>
            <person name="Hirt R.P."/>
            <person name="Silva J.C."/>
            <person name="Delcher A.L."/>
            <person name="Schatz M."/>
            <person name="Zhao Q."/>
            <person name="Wortman J.R."/>
            <person name="Bidwell S.L."/>
            <person name="Alsmark U.C.M."/>
            <person name="Besteiro S."/>
            <person name="Sicheritz-Ponten T."/>
            <person name="Noel C.J."/>
            <person name="Dacks J.B."/>
            <person name="Foster P.G."/>
            <person name="Simillion C."/>
            <person name="Van de Peer Y."/>
            <person name="Miranda-Saavedra D."/>
            <person name="Barton G.J."/>
            <person name="Westrop G.D."/>
            <person name="Mueller S."/>
            <person name="Dessi D."/>
            <person name="Fiori P.L."/>
            <person name="Ren Q."/>
            <person name="Paulsen I."/>
            <person name="Zhang H."/>
            <person name="Bastida-Corcuera F.D."/>
            <person name="Simoes-Barbosa A."/>
            <person name="Brown M.T."/>
            <person name="Hayes R.D."/>
            <person name="Mukherjee M."/>
            <person name="Okumura C.Y."/>
            <person name="Schneider R."/>
            <person name="Smith A.J."/>
            <person name="Vanacova S."/>
            <person name="Villalvazo M."/>
            <person name="Haas B.J."/>
            <person name="Pertea M."/>
            <person name="Feldblyum T.V."/>
            <person name="Utterback T.R."/>
            <person name="Shu C.L."/>
            <person name="Osoegawa K."/>
            <person name="de Jong P.J."/>
            <person name="Hrdy I."/>
            <person name="Horvathova L."/>
            <person name="Zubacova Z."/>
            <person name="Dolezal P."/>
            <person name="Malik S.B."/>
            <person name="Logsdon J.M. Jr."/>
            <person name="Henze K."/>
            <person name="Gupta A."/>
            <person name="Wang C.C."/>
            <person name="Dunne R.L."/>
            <person name="Upcroft J.A."/>
            <person name="Upcroft P."/>
            <person name="White O."/>
            <person name="Salzberg S.L."/>
            <person name="Tang P."/>
            <person name="Chiu C.-H."/>
            <person name="Lee Y.-S."/>
            <person name="Embley T.M."/>
            <person name="Coombs G.H."/>
            <person name="Mottram J.C."/>
            <person name="Tachezy J."/>
            <person name="Fraser-Liggett C.M."/>
            <person name="Johnson P.J."/>
        </authorList>
    </citation>
    <scope>NUCLEOTIDE SEQUENCE [LARGE SCALE GENOMIC DNA]</scope>
    <source>
        <strain evidence="11">G3</strain>
    </source>
</reference>
<accession>A2GPR1</accession>
<dbReference type="OrthoDB" id="162894at2759"/>
<proteinExistence type="predicted"/>
<dbReference type="EC" id="2.7.11.1" evidence="1"/>
<feature type="domain" description="Protein kinase" evidence="10">
    <location>
        <begin position="146"/>
        <end position="419"/>
    </location>
</feature>
<keyword evidence="2" id="KW-0723">Serine/threonine-protein kinase</keyword>
<organism evidence="11 12">
    <name type="scientific">Trichomonas vaginalis (strain ATCC PRA-98 / G3)</name>
    <dbReference type="NCBI Taxonomy" id="412133"/>
    <lineage>
        <taxon>Eukaryota</taxon>
        <taxon>Metamonada</taxon>
        <taxon>Parabasalia</taxon>
        <taxon>Trichomonadida</taxon>
        <taxon>Trichomonadidae</taxon>
        <taxon>Trichomonas</taxon>
    </lineage>
</organism>
<dbReference type="GO" id="GO:0005524">
    <property type="term" value="F:ATP binding"/>
    <property type="evidence" value="ECO:0007669"/>
    <property type="project" value="UniProtKB-KW"/>
</dbReference>
<dbReference type="InterPro" id="IPR000719">
    <property type="entry name" value="Prot_kinase_dom"/>
</dbReference>
<evidence type="ECO:0000313" key="11">
    <source>
        <dbReference type="EMBL" id="EAX80856.1"/>
    </source>
</evidence>
<gene>
    <name evidence="11" type="ORF">TVAG_597230</name>
</gene>
<dbReference type="PANTHER" id="PTHR24356">
    <property type="entry name" value="SERINE/THREONINE-PROTEIN KINASE"/>
    <property type="match status" value="1"/>
</dbReference>
<evidence type="ECO:0000256" key="6">
    <source>
        <dbReference type="ARBA" id="ARBA00022840"/>
    </source>
</evidence>
<dbReference type="SMR" id="A2GPR1"/>
<dbReference type="Proteomes" id="UP000001542">
    <property type="component" value="Unassembled WGS sequence"/>
</dbReference>
<evidence type="ECO:0000256" key="9">
    <source>
        <dbReference type="SAM" id="MobiDB-lite"/>
    </source>
</evidence>
<evidence type="ECO:0000256" key="3">
    <source>
        <dbReference type="ARBA" id="ARBA00022679"/>
    </source>
</evidence>
<dbReference type="Pfam" id="PF00069">
    <property type="entry name" value="Pkinase"/>
    <property type="match status" value="1"/>
</dbReference>
<evidence type="ECO:0000259" key="10">
    <source>
        <dbReference type="PROSITE" id="PS50011"/>
    </source>
</evidence>
<dbReference type="PROSITE" id="PS50011">
    <property type="entry name" value="PROTEIN_KINASE_DOM"/>
    <property type="match status" value="1"/>
</dbReference>
<reference evidence="11" key="1">
    <citation type="submission" date="2006-10" db="EMBL/GenBank/DDBJ databases">
        <authorList>
            <person name="Amadeo P."/>
            <person name="Zhao Q."/>
            <person name="Wortman J."/>
            <person name="Fraser-Liggett C."/>
            <person name="Carlton J."/>
        </authorList>
    </citation>
    <scope>NUCLEOTIDE SEQUENCE</scope>
    <source>
        <strain evidence="11">G3</strain>
    </source>
</reference>
<dbReference type="InterPro" id="IPR011009">
    <property type="entry name" value="Kinase-like_dom_sf"/>
</dbReference>
<keyword evidence="5 11" id="KW-0418">Kinase</keyword>
<dbReference type="VEuPathDB" id="TrichDB:TVAG_597230"/>
<evidence type="ECO:0000256" key="1">
    <source>
        <dbReference type="ARBA" id="ARBA00012513"/>
    </source>
</evidence>
<dbReference type="PANTHER" id="PTHR24356:SF1">
    <property type="entry name" value="SERINE_THREONINE-PROTEIN KINASE GREATWALL"/>
    <property type="match status" value="1"/>
</dbReference>
<dbReference type="InParanoid" id="A2GPR1"/>
<keyword evidence="3" id="KW-0808">Transferase</keyword>
<evidence type="ECO:0000256" key="4">
    <source>
        <dbReference type="ARBA" id="ARBA00022741"/>
    </source>
</evidence>
<dbReference type="EMBL" id="DS118263">
    <property type="protein sequence ID" value="EAX80856.1"/>
    <property type="molecule type" value="Genomic_DNA"/>
</dbReference>
<feature type="compositionally biased region" description="Basic and acidic residues" evidence="9">
    <location>
        <begin position="498"/>
        <end position="508"/>
    </location>
</feature>
<dbReference type="KEGG" id="tva:4738303"/>
<dbReference type="SUPFAM" id="SSF56112">
    <property type="entry name" value="Protein kinase-like (PK-like)"/>
    <property type="match status" value="1"/>
</dbReference>
<comment type="catalytic activity">
    <reaction evidence="7">
        <text>L-threonyl-[protein] + ATP = O-phospho-L-threonyl-[protein] + ADP + H(+)</text>
        <dbReference type="Rhea" id="RHEA:46608"/>
        <dbReference type="Rhea" id="RHEA-COMP:11060"/>
        <dbReference type="Rhea" id="RHEA-COMP:11605"/>
        <dbReference type="ChEBI" id="CHEBI:15378"/>
        <dbReference type="ChEBI" id="CHEBI:30013"/>
        <dbReference type="ChEBI" id="CHEBI:30616"/>
        <dbReference type="ChEBI" id="CHEBI:61977"/>
        <dbReference type="ChEBI" id="CHEBI:456216"/>
        <dbReference type="EC" id="2.7.11.1"/>
    </reaction>
</comment>
<dbReference type="SMART" id="SM00220">
    <property type="entry name" value="S_TKc"/>
    <property type="match status" value="1"/>
</dbReference>
<evidence type="ECO:0000313" key="12">
    <source>
        <dbReference type="Proteomes" id="UP000001542"/>
    </source>
</evidence>
<dbReference type="STRING" id="5722.A2GPR1"/>
<keyword evidence="12" id="KW-1185">Reference proteome</keyword>
<sequence>MIEEHTQSCLKAYQTEGHLTQANDAIKANMDGIANTYLDLSWPGDPEEYIALVLPILHLYFLMERALNVQADLIDSFDELEQIQYNIYSLPERIEFMDYTKVSGDLVKEKIRHCVALQTAGAVLQQTRVSGSSSSPYITSASISDFNFLKRISSGAYARVFLAQKKKTGDLYAIKVLKRKECEQKNQFKRVLAEKDILLQFSNPYIVKFYYSIIGHHNLYLVMEYLPGGDLYSLLQNVGCLDEENTRIYALQILSALHTLHKSGIIHRDLKPDNILIGADGLLKLTDFGLSHLGVVGRQNNTDKNSQAPVEDPSLNTAASLVGTPDYIAPEILLNQPHTFTADYWSLGVIIYELLCGEPPFHGETETETHTNILRGKIDFTDMDLQPEIEDFIRRLLTIDPKNRLGSKSFEEITNHPWLKGHDTSNDEPPFKPELANPADTQYFEQRYSFKEDDDGDILEDMQDSGSVVVNDENIETFQSVSVQQLSKANEELAKKYEHLKSPADKKQRPSTPQQKRGRSSFDYDSPGSPFRNMLSRRKSHFNSRIIGTDNDDD</sequence>